<accession>A0A3M9MQS2</accession>
<keyword evidence="2" id="KW-0813">Transport</keyword>
<reference evidence="6 7" key="1">
    <citation type="submission" date="2018-11" db="EMBL/GenBank/DDBJ databases">
        <title>Rufibacter latericius sp. nov., isolated from water in Baiyang Lake.</title>
        <authorList>
            <person name="Yang Y."/>
        </authorList>
    </citation>
    <scope>NUCLEOTIDE SEQUENCE [LARGE SCALE GENOMIC DNA]</scope>
    <source>
        <strain evidence="6 7">MCC P1</strain>
    </source>
</reference>
<evidence type="ECO:0000256" key="2">
    <source>
        <dbReference type="ARBA" id="ARBA00022448"/>
    </source>
</evidence>
<dbReference type="SUPFAM" id="SSF52540">
    <property type="entry name" value="P-loop containing nucleoside triphosphate hydrolases"/>
    <property type="match status" value="1"/>
</dbReference>
<dbReference type="AlphaFoldDB" id="A0A3M9MQS2"/>
<gene>
    <name evidence="6" type="ORF">EFA69_17340</name>
</gene>
<comment type="caution">
    <text evidence="6">The sequence shown here is derived from an EMBL/GenBank/DDBJ whole genome shotgun (WGS) entry which is preliminary data.</text>
</comment>
<proteinExistence type="inferred from homology"/>
<evidence type="ECO:0000313" key="6">
    <source>
        <dbReference type="EMBL" id="RNI27860.1"/>
    </source>
</evidence>
<evidence type="ECO:0000256" key="4">
    <source>
        <dbReference type="ARBA" id="ARBA00022840"/>
    </source>
</evidence>
<dbReference type="CDD" id="cd03268">
    <property type="entry name" value="ABC_BcrA_bacitracin_resist"/>
    <property type="match status" value="1"/>
</dbReference>
<dbReference type="PANTHER" id="PTHR43335:SF4">
    <property type="entry name" value="ABC TRANSPORTER, ATP-BINDING PROTEIN"/>
    <property type="match status" value="1"/>
</dbReference>
<dbReference type="InterPro" id="IPR003439">
    <property type="entry name" value="ABC_transporter-like_ATP-bd"/>
</dbReference>
<dbReference type="RefSeq" id="WP_123134325.1">
    <property type="nucleotide sequence ID" value="NZ_RJJE01000017.1"/>
</dbReference>
<dbReference type="GO" id="GO:0005524">
    <property type="term" value="F:ATP binding"/>
    <property type="evidence" value="ECO:0007669"/>
    <property type="project" value="UniProtKB-KW"/>
</dbReference>
<dbReference type="InterPro" id="IPR003593">
    <property type="entry name" value="AAA+_ATPase"/>
</dbReference>
<dbReference type="Pfam" id="PF00005">
    <property type="entry name" value="ABC_tran"/>
    <property type="match status" value="1"/>
</dbReference>
<organism evidence="6 7">
    <name type="scientific">Rufibacter immobilis</name>
    <dbReference type="NCBI Taxonomy" id="1348778"/>
    <lineage>
        <taxon>Bacteria</taxon>
        <taxon>Pseudomonadati</taxon>
        <taxon>Bacteroidota</taxon>
        <taxon>Cytophagia</taxon>
        <taxon>Cytophagales</taxon>
        <taxon>Hymenobacteraceae</taxon>
        <taxon>Rufibacter</taxon>
    </lineage>
</organism>
<dbReference type="Gene3D" id="3.40.50.300">
    <property type="entry name" value="P-loop containing nucleotide triphosphate hydrolases"/>
    <property type="match status" value="1"/>
</dbReference>
<dbReference type="InterPro" id="IPR027417">
    <property type="entry name" value="P-loop_NTPase"/>
</dbReference>
<keyword evidence="4 6" id="KW-0067">ATP-binding</keyword>
<dbReference type="OrthoDB" id="977540at2"/>
<dbReference type="EMBL" id="RJJE01000017">
    <property type="protein sequence ID" value="RNI27860.1"/>
    <property type="molecule type" value="Genomic_DNA"/>
</dbReference>
<evidence type="ECO:0000313" key="7">
    <source>
        <dbReference type="Proteomes" id="UP000271010"/>
    </source>
</evidence>
<dbReference type="Proteomes" id="UP000271010">
    <property type="component" value="Unassembled WGS sequence"/>
</dbReference>
<feature type="domain" description="ABC transporter" evidence="5">
    <location>
        <begin position="6"/>
        <end position="233"/>
    </location>
</feature>
<protein>
    <submittedName>
        <fullName evidence="6">ABC transporter ATP-binding protein</fullName>
    </submittedName>
</protein>
<sequence>MNELLIQTQDLHYQYGRQKILQGLHLHIPKGSIYGFLGPNGAGKTTTIRLLLGLLQPTRGSIHLFGKELELHRVGGLQRIGTLIETPSLYNHLTGQDNLEVMRRLLGVGKHRIDEVLEIVRLQQDAHRPVKHYSLGMCQRLGIALALLSDPELLILDEPTNGLDPSGIREMRELLISLNQEHGKTIFLSSHLLSEIEKTVTHLSILHQGTLRFEGTVQELHQLEKHGHLLEVEVSNVLSAKEILSVNGCAVELVDAQKVRVKVRNKEAVALVNQLLVQHGIQVTGLLYGQQSLEEMFLSITTQPEPVATETMVRTLLTLS</sequence>
<keyword evidence="3" id="KW-0547">Nucleotide-binding</keyword>
<dbReference type="GO" id="GO:0016887">
    <property type="term" value="F:ATP hydrolysis activity"/>
    <property type="evidence" value="ECO:0007669"/>
    <property type="project" value="InterPro"/>
</dbReference>
<evidence type="ECO:0000259" key="5">
    <source>
        <dbReference type="PROSITE" id="PS50893"/>
    </source>
</evidence>
<dbReference type="SMART" id="SM00382">
    <property type="entry name" value="AAA"/>
    <property type="match status" value="1"/>
</dbReference>
<dbReference type="PANTHER" id="PTHR43335">
    <property type="entry name" value="ABC TRANSPORTER, ATP-BINDING PROTEIN"/>
    <property type="match status" value="1"/>
</dbReference>
<dbReference type="PROSITE" id="PS00211">
    <property type="entry name" value="ABC_TRANSPORTER_1"/>
    <property type="match status" value="1"/>
</dbReference>
<comment type="similarity">
    <text evidence="1">Belongs to the ABC transporter superfamily.</text>
</comment>
<evidence type="ECO:0000256" key="1">
    <source>
        <dbReference type="ARBA" id="ARBA00005417"/>
    </source>
</evidence>
<dbReference type="PROSITE" id="PS50893">
    <property type="entry name" value="ABC_TRANSPORTER_2"/>
    <property type="match status" value="1"/>
</dbReference>
<evidence type="ECO:0000256" key="3">
    <source>
        <dbReference type="ARBA" id="ARBA00022741"/>
    </source>
</evidence>
<name>A0A3M9MQS2_9BACT</name>
<keyword evidence="7" id="KW-1185">Reference proteome</keyword>
<dbReference type="InterPro" id="IPR017871">
    <property type="entry name" value="ABC_transporter-like_CS"/>
</dbReference>